<feature type="compositionally biased region" description="Low complexity" evidence="1">
    <location>
        <begin position="52"/>
        <end position="62"/>
    </location>
</feature>
<dbReference type="RefSeq" id="XP_011291932.2">
    <property type="nucleotide sequence ID" value="XM_011293630.3"/>
</dbReference>
<accession>A0A1I8NIR2</accession>
<feature type="compositionally biased region" description="Basic residues" evidence="1">
    <location>
        <begin position="66"/>
        <end position="76"/>
    </location>
</feature>
<dbReference type="VEuPathDB" id="VectorBase:MDOMA2_013205"/>
<feature type="region of interest" description="Disordered" evidence="1">
    <location>
        <begin position="14"/>
        <end position="36"/>
    </location>
</feature>
<protein>
    <submittedName>
        <fullName evidence="2">Uncharacterized protein</fullName>
    </submittedName>
</protein>
<feature type="compositionally biased region" description="Polar residues" evidence="1">
    <location>
        <begin position="25"/>
        <end position="36"/>
    </location>
</feature>
<gene>
    <name evidence="2" type="primary">105261731</name>
</gene>
<dbReference type="PROSITE" id="PS00018">
    <property type="entry name" value="EF_HAND_1"/>
    <property type="match status" value="1"/>
</dbReference>
<dbReference type="EnsemblMetazoa" id="MDOA015829-RA">
    <property type="protein sequence ID" value="MDOA015829-PA"/>
    <property type="gene ID" value="MDOA015829"/>
</dbReference>
<dbReference type="STRING" id="7370.A0A1I8NIR2"/>
<feature type="region of interest" description="Disordered" evidence="1">
    <location>
        <begin position="52"/>
        <end position="91"/>
    </location>
</feature>
<dbReference type="OrthoDB" id="8048686at2759"/>
<name>A0A1I8NIR2_MUSDO</name>
<dbReference type="KEGG" id="mde:105261731"/>
<organism evidence="2">
    <name type="scientific">Musca domestica</name>
    <name type="common">House fly</name>
    <dbReference type="NCBI Taxonomy" id="7370"/>
    <lineage>
        <taxon>Eukaryota</taxon>
        <taxon>Metazoa</taxon>
        <taxon>Ecdysozoa</taxon>
        <taxon>Arthropoda</taxon>
        <taxon>Hexapoda</taxon>
        <taxon>Insecta</taxon>
        <taxon>Pterygota</taxon>
        <taxon>Neoptera</taxon>
        <taxon>Endopterygota</taxon>
        <taxon>Diptera</taxon>
        <taxon>Brachycera</taxon>
        <taxon>Muscomorpha</taxon>
        <taxon>Muscoidea</taxon>
        <taxon>Muscidae</taxon>
        <taxon>Musca</taxon>
    </lineage>
</organism>
<proteinExistence type="predicted"/>
<evidence type="ECO:0000313" key="2">
    <source>
        <dbReference type="EnsemblMetazoa" id="MDOA015829-PA"/>
    </source>
</evidence>
<sequence>MDFQRLRIKSVDDDDAFGSGRSYGPRNTSFYSDSDHSGSISVRDMIRHYDGNTRNAINNNNNVSRRQSHTTLHSRRPSFGGLVSPAKPRSQPNMLAVADENIGANLITNGRCCKNCIACQCCQNRNLKSSAAIQKFRSSETIIDPHSNDALAAAGNSSQTDMQKSLEYKKTPEFVASIPPASAQPPNPLRTVMSIKNRLPSPSNDNIGEVTCHPIETSYQSKTTIAKTATGVRIIIDIFFDPEQQCVNASDILGSRVETDIPQSHILDEFQQQVNAAAATATARATATTPSRCN</sequence>
<reference evidence="2" key="1">
    <citation type="submission" date="2020-05" db="UniProtKB">
        <authorList>
            <consortium name="EnsemblMetazoa"/>
        </authorList>
    </citation>
    <scope>IDENTIFICATION</scope>
    <source>
        <strain evidence="2">Aabys</strain>
    </source>
</reference>
<dbReference type="InterPro" id="IPR018247">
    <property type="entry name" value="EF_Hand_1_Ca_BS"/>
</dbReference>
<dbReference type="AlphaFoldDB" id="A0A1I8NIR2"/>
<dbReference type="VEuPathDB" id="VectorBase:MDOA015829"/>
<evidence type="ECO:0000256" key="1">
    <source>
        <dbReference type="SAM" id="MobiDB-lite"/>
    </source>
</evidence>